<accession>A0A937X557</accession>
<reference evidence="2 3" key="1">
    <citation type="submission" date="2019-03" db="EMBL/GenBank/DDBJ databases">
        <title>Lake Tanganyika Metagenome-Assembled Genomes (MAGs).</title>
        <authorList>
            <person name="Tran P."/>
        </authorList>
    </citation>
    <scope>NUCLEOTIDE SEQUENCE [LARGE SCALE GENOMIC DNA]</scope>
    <source>
        <strain evidence="2">K_DeepCast_65m_m2_236</strain>
    </source>
</reference>
<comment type="caution">
    <text evidence="2">The sequence shown here is derived from an EMBL/GenBank/DDBJ whole genome shotgun (WGS) entry which is preliminary data.</text>
</comment>
<dbReference type="Proteomes" id="UP000703893">
    <property type="component" value="Unassembled WGS sequence"/>
</dbReference>
<feature type="chain" id="PRO_5037922110" evidence="1">
    <location>
        <begin position="36"/>
        <end position="357"/>
    </location>
</feature>
<dbReference type="AlphaFoldDB" id="A0A937X557"/>
<feature type="signal peptide" evidence="1">
    <location>
        <begin position="1"/>
        <end position="35"/>
    </location>
</feature>
<dbReference type="PROSITE" id="PS51257">
    <property type="entry name" value="PROKAR_LIPOPROTEIN"/>
    <property type="match status" value="1"/>
</dbReference>
<feature type="non-terminal residue" evidence="2">
    <location>
        <position position="357"/>
    </location>
</feature>
<organism evidence="2 3">
    <name type="scientific">Candidatus Tanganyikabacteria bacterium</name>
    <dbReference type="NCBI Taxonomy" id="2961651"/>
    <lineage>
        <taxon>Bacteria</taxon>
        <taxon>Bacillati</taxon>
        <taxon>Candidatus Sericytochromatia</taxon>
        <taxon>Candidatus Tanganyikabacteria</taxon>
    </lineage>
</organism>
<protein>
    <submittedName>
        <fullName evidence="2">Uncharacterized protein</fullName>
    </submittedName>
</protein>
<gene>
    <name evidence="2" type="ORF">FJZ00_14020</name>
</gene>
<evidence type="ECO:0000256" key="1">
    <source>
        <dbReference type="SAM" id="SignalP"/>
    </source>
</evidence>
<proteinExistence type="predicted"/>
<name>A0A937X557_9BACT</name>
<keyword evidence="1" id="KW-0732">Signal</keyword>
<sequence>MKVSFRLVGGFWPLAAILCLALFATACHIAPQVSAAGPARFEDGKSAVPTGPPVDRLPGAAPAPLHVLGIEGDTALSGTVTGTGSVKLDGAVIYFTDPFDRFYAFRAGPDAKNASLVAVLSDEAGRFETPPIFPRGTVAVANAVLARNRRLEGFAVAGKSGPIAISPGFTYVLEFIRDQAPGRGGLAPLLGSEAAQAAIFEQGARADDLIAAGKLPAPADGSRSDLAIENGAILAETYVARAFSQDEATNRAWAAVFTPRVLALENFAGNFTFRINEGGDASPSTSLGLAFPSGVAVGGPGGSEVYILNHYDRLMRVSNGYMKRFTGSLTAEATDDATPVADLKIDNGYYVFADPDG</sequence>
<evidence type="ECO:0000313" key="3">
    <source>
        <dbReference type="Proteomes" id="UP000703893"/>
    </source>
</evidence>
<dbReference type="EMBL" id="VGJX01000942">
    <property type="protein sequence ID" value="MBM3276266.1"/>
    <property type="molecule type" value="Genomic_DNA"/>
</dbReference>
<evidence type="ECO:0000313" key="2">
    <source>
        <dbReference type="EMBL" id="MBM3276266.1"/>
    </source>
</evidence>